<gene>
    <name evidence="18" type="ORF">PVAND_005920</name>
</gene>
<comment type="catalytic activity">
    <reaction evidence="8">
        <text>13-octadecanoyloxy-octadecanoate + H2O = 13-hydroxy-octadecanoate + octadecanoate + H(+)</text>
        <dbReference type="Rhea" id="RHEA:52084"/>
        <dbReference type="ChEBI" id="CHEBI:15377"/>
        <dbReference type="ChEBI" id="CHEBI:15378"/>
        <dbReference type="ChEBI" id="CHEBI:25629"/>
        <dbReference type="ChEBI" id="CHEBI:136304"/>
        <dbReference type="ChEBI" id="CHEBI:136335"/>
    </reaction>
    <physiologicalReaction direction="left-to-right" evidence="8">
        <dbReference type="Rhea" id="RHEA:52085"/>
    </physiologicalReaction>
</comment>
<comment type="catalytic activity">
    <reaction evidence="12">
        <text>9-(9Z-octadecenoyloxy)-octadecanoate + H2O = 9-hydroxy-octadecanoate + (9Z)-octadecenoate + H(+)</text>
        <dbReference type="Rhea" id="RHEA:52048"/>
        <dbReference type="ChEBI" id="CHEBI:15377"/>
        <dbReference type="ChEBI" id="CHEBI:15378"/>
        <dbReference type="ChEBI" id="CHEBI:30823"/>
        <dbReference type="ChEBI" id="CHEBI:136282"/>
        <dbReference type="ChEBI" id="CHEBI:136286"/>
    </reaction>
    <physiologicalReaction direction="left-to-right" evidence="12">
        <dbReference type="Rhea" id="RHEA:52049"/>
    </physiologicalReaction>
</comment>
<feature type="transmembrane region" description="Helical" evidence="17">
    <location>
        <begin position="145"/>
        <end position="163"/>
    </location>
</feature>
<comment type="catalytic activity">
    <reaction evidence="9">
        <text>9-hexadecanoyloxy-octadecanoate + H2O = 9-hydroxy-octadecanoate + hexadecanoate + H(+)</text>
        <dbReference type="Rhea" id="RHEA:52052"/>
        <dbReference type="ChEBI" id="CHEBI:7896"/>
        <dbReference type="ChEBI" id="CHEBI:15377"/>
        <dbReference type="ChEBI" id="CHEBI:15378"/>
        <dbReference type="ChEBI" id="CHEBI:83670"/>
        <dbReference type="ChEBI" id="CHEBI:136286"/>
    </reaction>
    <physiologicalReaction direction="left-to-right" evidence="9">
        <dbReference type="Rhea" id="RHEA:52053"/>
    </physiologicalReaction>
</comment>
<dbReference type="PANTHER" id="PTHR10989">
    <property type="entry name" value="ANDROGEN-INDUCED PROTEIN 1-RELATED"/>
    <property type="match status" value="1"/>
</dbReference>
<comment type="catalytic activity">
    <reaction evidence="1">
        <text>9-(9Z-hexadecenoyloxy)-octadecanoate + H2O = (9Z)-hexadecenoate + 9-hydroxy-octadecanoate + H(+)</text>
        <dbReference type="Rhea" id="RHEA:52068"/>
        <dbReference type="ChEBI" id="CHEBI:15377"/>
        <dbReference type="ChEBI" id="CHEBI:15378"/>
        <dbReference type="ChEBI" id="CHEBI:32372"/>
        <dbReference type="ChEBI" id="CHEBI:136286"/>
        <dbReference type="ChEBI" id="CHEBI:136309"/>
    </reaction>
    <physiologicalReaction direction="left-to-right" evidence="1">
        <dbReference type="Rhea" id="RHEA:52069"/>
    </physiologicalReaction>
</comment>
<organism evidence="18 19">
    <name type="scientific">Polypedilum vanderplanki</name>
    <name type="common">Sleeping chironomid midge</name>
    <dbReference type="NCBI Taxonomy" id="319348"/>
    <lineage>
        <taxon>Eukaryota</taxon>
        <taxon>Metazoa</taxon>
        <taxon>Ecdysozoa</taxon>
        <taxon>Arthropoda</taxon>
        <taxon>Hexapoda</taxon>
        <taxon>Insecta</taxon>
        <taxon>Pterygota</taxon>
        <taxon>Neoptera</taxon>
        <taxon>Endopterygota</taxon>
        <taxon>Diptera</taxon>
        <taxon>Nematocera</taxon>
        <taxon>Chironomoidea</taxon>
        <taxon>Chironomidae</taxon>
        <taxon>Chironominae</taxon>
        <taxon>Polypedilum</taxon>
        <taxon>Polypedilum</taxon>
    </lineage>
</organism>
<comment type="catalytic activity">
    <reaction evidence="16">
        <text>12-(9Z-hexadecenoyloxy)-octadecanoate + H2O = 12-hydroxyoctadecanoate + (9Z)-hexadecenoate + H(+)</text>
        <dbReference type="Rhea" id="RHEA:52072"/>
        <dbReference type="ChEBI" id="CHEBI:15377"/>
        <dbReference type="ChEBI" id="CHEBI:15378"/>
        <dbReference type="ChEBI" id="CHEBI:32372"/>
        <dbReference type="ChEBI" id="CHEBI:84201"/>
        <dbReference type="ChEBI" id="CHEBI:136312"/>
    </reaction>
    <physiologicalReaction direction="left-to-right" evidence="16">
        <dbReference type="Rhea" id="RHEA:52073"/>
    </physiologicalReaction>
</comment>
<evidence type="ECO:0000256" key="13">
    <source>
        <dbReference type="ARBA" id="ARBA00049221"/>
    </source>
</evidence>
<evidence type="ECO:0000313" key="18">
    <source>
        <dbReference type="EMBL" id="KAG5676066.1"/>
    </source>
</evidence>
<keyword evidence="4 17" id="KW-0812">Transmembrane</keyword>
<evidence type="ECO:0000256" key="4">
    <source>
        <dbReference type="ARBA" id="ARBA00022692"/>
    </source>
</evidence>
<dbReference type="AlphaFoldDB" id="A0A9J6C227"/>
<evidence type="ECO:0000256" key="14">
    <source>
        <dbReference type="ARBA" id="ARBA00049296"/>
    </source>
</evidence>
<dbReference type="OrthoDB" id="1898221at2759"/>
<feature type="transmembrane region" description="Helical" evidence="17">
    <location>
        <begin position="16"/>
        <end position="37"/>
    </location>
</feature>
<keyword evidence="6 17" id="KW-0472">Membrane</keyword>
<feature type="transmembrane region" description="Helical" evidence="17">
    <location>
        <begin position="213"/>
        <end position="231"/>
    </location>
</feature>
<evidence type="ECO:0000313" key="19">
    <source>
        <dbReference type="Proteomes" id="UP001107558"/>
    </source>
</evidence>
<keyword evidence="5 17" id="KW-1133">Transmembrane helix</keyword>
<dbReference type="Proteomes" id="UP001107558">
    <property type="component" value="Chromosome 2"/>
</dbReference>
<keyword evidence="19" id="KW-1185">Reference proteome</keyword>
<comment type="similarity">
    <text evidence="3">Belongs to the AIG1 family.</text>
</comment>
<comment type="catalytic activity">
    <reaction evidence="10">
        <text>12-octadecanoyloxy-octadecanoate + H2O = 12-hydroxyoctadecanoate + octadecanoate + H(+)</text>
        <dbReference type="Rhea" id="RHEA:52080"/>
        <dbReference type="ChEBI" id="CHEBI:15377"/>
        <dbReference type="ChEBI" id="CHEBI:15378"/>
        <dbReference type="ChEBI" id="CHEBI:25629"/>
        <dbReference type="ChEBI" id="CHEBI:84201"/>
        <dbReference type="ChEBI" id="CHEBI:136330"/>
    </reaction>
    <physiologicalReaction direction="left-to-right" evidence="10">
        <dbReference type="Rhea" id="RHEA:52081"/>
    </physiologicalReaction>
</comment>
<dbReference type="Pfam" id="PF04750">
    <property type="entry name" value="Far-17a_AIG1"/>
    <property type="match status" value="1"/>
</dbReference>
<evidence type="ECO:0000256" key="3">
    <source>
        <dbReference type="ARBA" id="ARBA00009300"/>
    </source>
</evidence>
<comment type="catalytic activity">
    <reaction evidence="11">
        <text>12-(9Z-octadecenoyloxy)-octadecanoate + H2O = 12-hydroxyoctadecanoate + (9Z)-octadecenoate + H(+)</text>
        <dbReference type="Rhea" id="RHEA:52060"/>
        <dbReference type="ChEBI" id="CHEBI:15377"/>
        <dbReference type="ChEBI" id="CHEBI:15378"/>
        <dbReference type="ChEBI" id="CHEBI:30823"/>
        <dbReference type="ChEBI" id="CHEBI:84201"/>
        <dbReference type="ChEBI" id="CHEBI:136302"/>
    </reaction>
    <physiologicalReaction direction="left-to-right" evidence="11">
        <dbReference type="Rhea" id="RHEA:52061"/>
    </physiologicalReaction>
</comment>
<evidence type="ECO:0000256" key="10">
    <source>
        <dbReference type="ARBA" id="ARBA00048680"/>
    </source>
</evidence>
<feature type="transmembrane region" description="Helical" evidence="17">
    <location>
        <begin position="175"/>
        <end position="193"/>
    </location>
</feature>
<dbReference type="PANTHER" id="PTHR10989:SF16">
    <property type="entry name" value="AT02829P-RELATED"/>
    <property type="match status" value="1"/>
</dbReference>
<comment type="catalytic activity">
    <reaction evidence="14">
        <text>13-(9Z-octadecenoyloxy)-octadecanoate + H2O = 13-hydroxy-octadecanoate + (9Z)-octadecenoate + H(+)</text>
        <dbReference type="Rhea" id="RHEA:52064"/>
        <dbReference type="ChEBI" id="CHEBI:15377"/>
        <dbReference type="ChEBI" id="CHEBI:15378"/>
        <dbReference type="ChEBI" id="CHEBI:30823"/>
        <dbReference type="ChEBI" id="CHEBI:136303"/>
        <dbReference type="ChEBI" id="CHEBI:136304"/>
    </reaction>
    <physiologicalReaction direction="left-to-right" evidence="14">
        <dbReference type="Rhea" id="RHEA:52065"/>
    </physiologicalReaction>
</comment>
<dbReference type="GO" id="GO:0012505">
    <property type="term" value="C:endomembrane system"/>
    <property type="evidence" value="ECO:0007669"/>
    <property type="project" value="UniProtKB-SubCell"/>
</dbReference>
<sequence>MNNSSKKSAESWKRGVFLALVKLFHFIAVVQFVYSVYYDYAHVHVPSTTLKHKNRSKFGGKFRYLTFLDAIIQAVYFIIALINDFVGTNEVLLSKAPKIRRLKDYFFAAFAFPVAFNVGVTFWGLYAINRELVFPKAIDAFFPNWLNHIMHTNIMIFIVLELFTSFRTYPSRKSGMAGLSIFMAAYLGWLHVIKYKANIWVYPILDVLNLPQRLAFFAMSLVFSIGLYLFGEFFNEQIWVKEIKQASKVSSKKVN</sequence>
<comment type="caution">
    <text evidence="18">The sequence shown here is derived from an EMBL/GenBank/DDBJ whole genome shotgun (WGS) entry which is preliminary data.</text>
</comment>
<evidence type="ECO:0000256" key="17">
    <source>
        <dbReference type="SAM" id="Phobius"/>
    </source>
</evidence>
<evidence type="ECO:0000256" key="15">
    <source>
        <dbReference type="ARBA" id="ARBA00049322"/>
    </source>
</evidence>
<proteinExistence type="inferred from homology"/>
<evidence type="ECO:0000256" key="6">
    <source>
        <dbReference type="ARBA" id="ARBA00023136"/>
    </source>
</evidence>
<feature type="transmembrane region" description="Helical" evidence="17">
    <location>
        <begin position="64"/>
        <end position="85"/>
    </location>
</feature>
<comment type="catalytic activity">
    <reaction evidence="13">
        <text>9-octadecanoyloxy-octadecanoate + H2O = 9-hydroxy-octadecanoate + octadecanoate + H(+)</text>
        <dbReference type="Rhea" id="RHEA:52096"/>
        <dbReference type="ChEBI" id="CHEBI:15377"/>
        <dbReference type="ChEBI" id="CHEBI:15378"/>
        <dbReference type="ChEBI" id="CHEBI:25629"/>
        <dbReference type="ChEBI" id="CHEBI:136286"/>
        <dbReference type="ChEBI" id="CHEBI:136373"/>
    </reaction>
    <physiologicalReaction direction="left-to-right" evidence="13">
        <dbReference type="Rhea" id="RHEA:52097"/>
    </physiologicalReaction>
</comment>
<feature type="transmembrane region" description="Helical" evidence="17">
    <location>
        <begin position="105"/>
        <end position="125"/>
    </location>
</feature>
<comment type="catalytic activity">
    <reaction evidence="15">
        <text>13-(9Z-hexadecenoyloxy)-octadecanoate + H2O = 13-hydroxy-octadecanoate + (9Z)-hexadecenoate + H(+)</text>
        <dbReference type="Rhea" id="RHEA:52076"/>
        <dbReference type="ChEBI" id="CHEBI:15377"/>
        <dbReference type="ChEBI" id="CHEBI:15378"/>
        <dbReference type="ChEBI" id="CHEBI:32372"/>
        <dbReference type="ChEBI" id="CHEBI:136304"/>
        <dbReference type="ChEBI" id="CHEBI:136315"/>
    </reaction>
    <physiologicalReaction direction="left-to-right" evidence="15">
        <dbReference type="Rhea" id="RHEA:52077"/>
    </physiologicalReaction>
</comment>
<accession>A0A9J6C227</accession>
<evidence type="ECO:0000256" key="11">
    <source>
        <dbReference type="ARBA" id="ARBA00048701"/>
    </source>
</evidence>
<evidence type="ECO:0000256" key="9">
    <source>
        <dbReference type="ARBA" id="ARBA00047863"/>
    </source>
</evidence>
<name>A0A9J6C227_POLVA</name>
<evidence type="ECO:0000256" key="1">
    <source>
        <dbReference type="ARBA" id="ARBA00000923"/>
    </source>
</evidence>
<evidence type="ECO:0000256" key="8">
    <source>
        <dbReference type="ARBA" id="ARBA00047427"/>
    </source>
</evidence>
<protein>
    <submittedName>
        <fullName evidence="18">Uncharacterized protein</fullName>
    </submittedName>
</protein>
<reference evidence="18" key="1">
    <citation type="submission" date="2021-03" db="EMBL/GenBank/DDBJ databases">
        <title>Chromosome level genome of the anhydrobiotic midge Polypedilum vanderplanki.</title>
        <authorList>
            <person name="Yoshida Y."/>
            <person name="Kikawada T."/>
            <person name="Gusev O."/>
        </authorList>
    </citation>
    <scope>NUCLEOTIDE SEQUENCE</scope>
    <source>
        <strain evidence="18">NIAS01</strain>
        <tissue evidence="18">Whole body or cell culture</tissue>
    </source>
</reference>
<evidence type="ECO:0000256" key="5">
    <source>
        <dbReference type="ARBA" id="ARBA00022989"/>
    </source>
</evidence>
<evidence type="ECO:0000256" key="16">
    <source>
        <dbReference type="ARBA" id="ARBA00049428"/>
    </source>
</evidence>
<dbReference type="EMBL" id="JADBJN010000002">
    <property type="protein sequence ID" value="KAG5676066.1"/>
    <property type="molecule type" value="Genomic_DNA"/>
</dbReference>
<evidence type="ECO:0000256" key="2">
    <source>
        <dbReference type="ARBA" id="ARBA00004127"/>
    </source>
</evidence>
<dbReference type="GO" id="GO:0016020">
    <property type="term" value="C:membrane"/>
    <property type="evidence" value="ECO:0007669"/>
    <property type="project" value="InterPro"/>
</dbReference>
<dbReference type="InterPro" id="IPR006838">
    <property type="entry name" value="ADTRP_AIG1"/>
</dbReference>
<comment type="catalytic activity">
    <reaction evidence="7">
        <text>12-hexadecanoyloxy-octadecanoate + H2O = 12-hydroxyoctadecanoate + hexadecanoate + H(+)</text>
        <dbReference type="Rhea" id="RHEA:52056"/>
        <dbReference type="ChEBI" id="CHEBI:7896"/>
        <dbReference type="ChEBI" id="CHEBI:15377"/>
        <dbReference type="ChEBI" id="CHEBI:15378"/>
        <dbReference type="ChEBI" id="CHEBI:83677"/>
        <dbReference type="ChEBI" id="CHEBI:84201"/>
    </reaction>
    <physiologicalReaction direction="left-to-right" evidence="7">
        <dbReference type="Rhea" id="RHEA:52057"/>
    </physiologicalReaction>
</comment>
<evidence type="ECO:0000256" key="12">
    <source>
        <dbReference type="ARBA" id="ARBA00048800"/>
    </source>
</evidence>
<comment type="subcellular location">
    <subcellularLocation>
        <location evidence="2">Endomembrane system</location>
        <topology evidence="2">Multi-pass membrane protein</topology>
    </subcellularLocation>
</comment>
<evidence type="ECO:0000256" key="7">
    <source>
        <dbReference type="ARBA" id="ARBA00047368"/>
    </source>
</evidence>